<dbReference type="GO" id="GO:0004301">
    <property type="term" value="F:epoxide hydrolase activity"/>
    <property type="evidence" value="ECO:0007669"/>
    <property type="project" value="TreeGrafter"/>
</dbReference>
<comment type="similarity">
    <text evidence="1">Belongs to the peptidase S33 family.</text>
</comment>
<evidence type="ECO:0000256" key="3">
    <source>
        <dbReference type="ARBA" id="ARBA00022801"/>
    </source>
</evidence>
<accession>A0A1E1LFR2</accession>
<sequence>MALLSDTKRLVNHWLTSYNWRYQDATLDELPHFKTKIAIDGFGELGVHFLHQEATGNAKENAIPLLFIH</sequence>
<dbReference type="OrthoDB" id="7130006at2759"/>
<gene>
    <name evidence="5" type="ORF">RAG0_14092</name>
</gene>
<dbReference type="PANTHER" id="PTHR21661">
    <property type="entry name" value="EPOXIDE HYDROLASE 1-RELATED"/>
    <property type="match status" value="1"/>
</dbReference>
<keyword evidence="6" id="KW-1185">Reference proteome</keyword>
<protein>
    <recommendedName>
        <fullName evidence="4">Epoxide hydrolase N-terminal domain-containing protein</fullName>
    </recommendedName>
</protein>
<dbReference type="PANTHER" id="PTHR21661:SF35">
    <property type="entry name" value="EPOXIDE HYDROLASE"/>
    <property type="match status" value="1"/>
</dbReference>
<dbReference type="InterPro" id="IPR010497">
    <property type="entry name" value="Epoxide_hydro_N"/>
</dbReference>
<dbReference type="InterPro" id="IPR029058">
    <property type="entry name" value="AB_hydrolase_fold"/>
</dbReference>
<proteinExistence type="inferred from homology"/>
<evidence type="ECO:0000259" key="4">
    <source>
        <dbReference type="Pfam" id="PF06441"/>
    </source>
</evidence>
<evidence type="ECO:0000256" key="1">
    <source>
        <dbReference type="ARBA" id="ARBA00010088"/>
    </source>
</evidence>
<dbReference type="Proteomes" id="UP000178912">
    <property type="component" value="Unassembled WGS sequence"/>
</dbReference>
<keyword evidence="2" id="KW-0058">Aromatic hydrocarbons catabolism</keyword>
<dbReference type="Gene3D" id="3.40.50.1820">
    <property type="entry name" value="alpha/beta hydrolase"/>
    <property type="match status" value="1"/>
</dbReference>
<dbReference type="Pfam" id="PF06441">
    <property type="entry name" value="EHN"/>
    <property type="match status" value="1"/>
</dbReference>
<organism evidence="5 6">
    <name type="scientific">Rhynchosporium agropyri</name>
    <dbReference type="NCBI Taxonomy" id="914238"/>
    <lineage>
        <taxon>Eukaryota</taxon>
        <taxon>Fungi</taxon>
        <taxon>Dikarya</taxon>
        <taxon>Ascomycota</taxon>
        <taxon>Pezizomycotina</taxon>
        <taxon>Leotiomycetes</taxon>
        <taxon>Helotiales</taxon>
        <taxon>Ploettnerulaceae</taxon>
        <taxon>Rhynchosporium</taxon>
    </lineage>
</organism>
<evidence type="ECO:0000256" key="2">
    <source>
        <dbReference type="ARBA" id="ARBA00022797"/>
    </source>
</evidence>
<dbReference type="GO" id="GO:0097176">
    <property type="term" value="P:epoxide metabolic process"/>
    <property type="evidence" value="ECO:0007669"/>
    <property type="project" value="TreeGrafter"/>
</dbReference>
<dbReference type="AlphaFoldDB" id="A0A1E1LFR2"/>
<name>A0A1E1LFR2_9HELO</name>
<feature type="domain" description="Epoxide hydrolase N-terminal" evidence="4">
    <location>
        <begin position="5"/>
        <end position="69"/>
    </location>
</feature>
<keyword evidence="3" id="KW-0378">Hydrolase</keyword>
<evidence type="ECO:0000313" key="5">
    <source>
        <dbReference type="EMBL" id="CZT09292.1"/>
    </source>
</evidence>
<dbReference type="SUPFAM" id="SSF53474">
    <property type="entry name" value="alpha/beta-Hydrolases"/>
    <property type="match status" value="1"/>
</dbReference>
<dbReference type="EMBL" id="FJUX01000113">
    <property type="protein sequence ID" value="CZT09292.1"/>
    <property type="molecule type" value="Genomic_DNA"/>
</dbReference>
<reference evidence="6" key="1">
    <citation type="submission" date="2016-03" db="EMBL/GenBank/DDBJ databases">
        <authorList>
            <person name="Guldener U."/>
        </authorList>
    </citation>
    <scope>NUCLEOTIDE SEQUENCE [LARGE SCALE GENOMIC DNA]</scope>
    <source>
        <strain evidence="6">04CH-RAC-A.6.1</strain>
    </source>
</reference>
<evidence type="ECO:0000313" key="6">
    <source>
        <dbReference type="Proteomes" id="UP000178912"/>
    </source>
</evidence>